<organism evidence="1 2">
    <name type="scientific">Piscinibacter gummiphilus</name>
    <dbReference type="NCBI Taxonomy" id="946333"/>
    <lineage>
        <taxon>Bacteria</taxon>
        <taxon>Pseudomonadati</taxon>
        <taxon>Pseudomonadota</taxon>
        <taxon>Betaproteobacteria</taxon>
        <taxon>Burkholderiales</taxon>
        <taxon>Sphaerotilaceae</taxon>
        <taxon>Piscinibacter</taxon>
    </lineage>
</organism>
<name>A0ABZ0CRZ8_9BURK</name>
<accession>A0ABZ0CRZ8</accession>
<evidence type="ECO:0000313" key="1">
    <source>
        <dbReference type="EMBL" id="WOB07756.1"/>
    </source>
</evidence>
<proteinExistence type="predicted"/>
<sequence length="127" mass="14292">MRLDPYLSFAGYAFSLTQDDLLKQRGTPLKAGRNEVGLNELDYGDVVLRFQDGGRLEEITAAAPVLHLGAIAIPFDHLRPFVLTHDEQVFWRARFMVSPTLGLAFDPTEPAWVTALAKHCLPEWEKL</sequence>
<keyword evidence="2" id="KW-1185">Reference proteome</keyword>
<gene>
    <name evidence="1" type="ORF">RXV79_22965</name>
</gene>
<dbReference type="Proteomes" id="UP001303946">
    <property type="component" value="Chromosome"/>
</dbReference>
<evidence type="ECO:0000313" key="2">
    <source>
        <dbReference type="Proteomes" id="UP001303946"/>
    </source>
</evidence>
<dbReference type="RefSeq" id="WP_316700410.1">
    <property type="nucleotide sequence ID" value="NZ_CP136336.1"/>
</dbReference>
<protein>
    <submittedName>
        <fullName evidence="1">Uncharacterized protein</fullName>
    </submittedName>
</protein>
<dbReference type="EMBL" id="CP136336">
    <property type="protein sequence ID" value="WOB07756.1"/>
    <property type="molecule type" value="Genomic_DNA"/>
</dbReference>
<reference evidence="1 2" key="1">
    <citation type="submission" date="2023-10" db="EMBL/GenBank/DDBJ databases">
        <title>Bacteria for the degradation of biodegradable plastic PBAT(Polybutylene adipate terephthalate).</title>
        <authorList>
            <person name="Weon H.-Y."/>
            <person name="Yeon J."/>
        </authorList>
    </citation>
    <scope>NUCLEOTIDE SEQUENCE [LARGE SCALE GENOMIC DNA]</scope>
    <source>
        <strain evidence="1 2">SBD 7-3</strain>
    </source>
</reference>